<keyword evidence="1" id="KW-0472">Membrane</keyword>
<feature type="domain" description="FecR protein" evidence="2">
    <location>
        <begin position="172"/>
        <end position="266"/>
    </location>
</feature>
<keyword evidence="5" id="KW-1185">Reference proteome</keyword>
<comment type="caution">
    <text evidence="4">The sequence shown here is derived from an EMBL/GenBank/DDBJ whole genome shotgun (WGS) entry which is preliminary data.</text>
</comment>
<accession>A0ABP9CFL9</accession>
<feature type="domain" description="Protein FecR C-terminal" evidence="3">
    <location>
        <begin position="309"/>
        <end position="374"/>
    </location>
</feature>
<dbReference type="Pfam" id="PF04773">
    <property type="entry name" value="FecR"/>
    <property type="match status" value="1"/>
</dbReference>
<dbReference type="InterPro" id="IPR012373">
    <property type="entry name" value="Ferrdict_sens_TM"/>
</dbReference>
<evidence type="ECO:0000259" key="3">
    <source>
        <dbReference type="Pfam" id="PF16344"/>
    </source>
</evidence>
<protein>
    <submittedName>
        <fullName evidence="4">DUF4974 domain-containing protein</fullName>
    </submittedName>
</protein>
<dbReference type="InterPro" id="IPR006860">
    <property type="entry name" value="FecR"/>
</dbReference>
<proteinExistence type="predicted"/>
<reference evidence="5" key="1">
    <citation type="journal article" date="2019" name="Int. J. Syst. Evol. Microbiol.">
        <title>The Global Catalogue of Microorganisms (GCM) 10K type strain sequencing project: providing services to taxonomists for standard genome sequencing and annotation.</title>
        <authorList>
            <consortium name="The Broad Institute Genomics Platform"/>
            <consortium name="The Broad Institute Genome Sequencing Center for Infectious Disease"/>
            <person name="Wu L."/>
            <person name="Ma J."/>
        </authorList>
    </citation>
    <scope>NUCLEOTIDE SEQUENCE [LARGE SCALE GENOMIC DNA]</scope>
    <source>
        <strain evidence="5">JCM 18200</strain>
    </source>
</reference>
<dbReference type="PIRSF" id="PIRSF018266">
    <property type="entry name" value="FecR"/>
    <property type="match status" value="1"/>
</dbReference>
<dbReference type="InterPro" id="IPR032508">
    <property type="entry name" value="FecR_C"/>
</dbReference>
<name>A0ABP9CFL9_9SPHI</name>
<evidence type="ECO:0000313" key="5">
    <source>
        <dbReference type="Proteomes" id="UP001501411"/>
    </source>
</evidence>
<dbReference type="PANTHER" id="PTHR30273:SF2">
    <property type="entry name" value="PROTEIN FECR"/>
    <property type="match status" value="1"/>
</dbReference>
<dbReference type="Gene3D" id="2.60.120.1440">
    <property type="match status" value="1"/>
</dbReference>
<feature type="transmembrane region" description="Helical" evidence="1">
    <location>
        <begin position="74"/>
        <end position="94"/>
    </location>
</feature>
<dbReference type="Pfam" id="PF16344">
    <property type="entry name" value="FecR_C"/>
    <property type="match status" value="1"/>
</dbReference>
<dbReference type="RefSeq" id="WP_345234940.1">
    <property type="nucleotide sequence ID" value="NZ_BAABIQ010000044.1"/>
</dbReference>
<organism evidence="4 5">
    <name type="scientific">Olivibacter ginsenosidimutans</name>
    <dbReference type="NCBI Taxonomy" id="1176537"/>
    <lineage>
        <taxon>Bacteria</taxon>
        <taxon>Pseudomonadati</taxon>
        <taxon>Bacteroidota</taxon>
        <taxon>Sphingobacteriia</taxon>
        <taxon>Sphingobacteriales</taxon>
        <taxon>Sphingobacteriaceae</taxon>
        <taxon>Olivibacter</taxon>
    </lineage>
</organism>
<dbReference type="EMBL" id="BAABIQ010000044">
    <property type="protein sequence ID" value="GAA4807119.1"/>
    <property type="molecule type" value="Genomic_DNA"/>
</dbReference>
<dbReference type="PANTHER" id="PTHR30273">
    <property type="entry name" value="PERIPLASMIC SIGNAL SENSOR AND SIGMA FACTOR ACTIVATOR FECR-RELATED"/>
    <property type="match status" value="1"/>
</dbReference>
<gene>
    <name evidence="4" type="ORF">GCM10023231_40380</name>
</gene>
<dbReference type="Proteomes" id="UP001501411">
    <property type="component" value="Unassembled WGS sequence"/>
</dbReference>
<sequence>MTEEELKSLLERYANEQCTADEKRLVEAWLNHLEGQSDWSWRDEQHLQLMKARIAQRIEEQKVPVKKIKRIKRYYQLLAIAASFLLIGSGIVLWKHYEEKPLVADHVIALPDQIGGAQLRMSNGTVINLTDLKEGSFNQQGVATIKKEKGNSLVYAVQDQTKEIPLADQWNTLRIPAGTTYQLTLPDGSKVWLNACSELTFPTVFGKESRNVRLKGEAYFEVASQARQPFVVEANGSTVSVLGTAFNISAYSDEPQVLTTLTGGSVAVSLGEHRLVLTPGEQAKADISNRQLGKARVDPEVFLAWKGDYFVFDDLDIQSIMHQVSRWYNTEVVFQGLIPTKKFGGTFSRTKPIEELLSYLEKLGNMHFKLENDSYFKKERRIVVMP</sequence>
<evidence type="ECO:0000256" key="1">
    <source>
        <dbReference type="SAM" id="Phobius"/>
    </source>
</evidence>
<keyword evidence="1" id="KW-0812">Transmembrane</keyword>
<keyword evidence="1" id="KW-1133">Transmembrane helix</keyword>
<dbReference type="Gene3D" id="3.55.50.30">
    <property type="match status" value="1"/>
</dbReference>
<evidence type="ECO:0000259" key="2">
    <source>
        <dbReference type="Pfam" id="PF04773"/>
    </source>
</evidence>
<evidence type="ECO:0000313" key="4">
    <source>
        <dbReference type="EMBL" id="GAA4807119.1"/>
    </source>
</evidence>